<evidence type="ECO:0000259" key="2">
    <source>
        <dbReference type="PROSITE" id="PS50234"/>
    </source>
</evidence>
<dbReference type="PROSITE" id="PS50234">
    <property type="entry name" value="VWFA"/>
    <property type="match status" value="1"/>
</dbReference>
<dbReference type="Proteomes" id="UP000019141">
    <property type="component" value="Unassembled WGS sequence"/>
</dbReference>
<gene>
    <name evidence="3" type="ORF">ETSY1_00420</name>
</gene>
<dbReference type="Pfam" id="PF13400">
    <property type="entry name" value="Tad"/>
    <property type="match status" value="1"/>
</dbReference>
<evidence type="ECO:0000313" key="3">
    <source>
        <dbReference type="EMBL" id="ETX03309.1"/>
    </source>
</evidence>
<feature type="domain" description="VWFA" evidence="2">
    <location>
        <begin position="200"/>
        <end position="428"/>
    </location>
</feature>
<dbReference type="CDD" id="cd00198">
    <property type="entry name" value="vWFA"/>
    <property type="match status" value="1"/>
</dbReference>
<proteinExistence type="predicted"/>
<evidence type="ECO:0000256" key="1">
    <source>
        <dbReference type="SAM" id="Phobius"/>
    </source>
</evidence>
<evidence type="ECO:0000313" key="4">
    <source>
        <dbReference type="Proteomes" id="UP000019141"/>
    </source>
</evidence>
<dbReference type="Gene3D" id="3.40.50.410">
    <property type="entry name" value="von Willebrand factor, type A domain"/>
    <property type="match status" value="1"/>
</dbReference>
<keyword evidence="4" id="KW-1185">Reference proteome</keyword>
<sequence length="453" mass="49274">MRWCSLFSRRHGTGRERGAVAILTALTLFFVIPGFAALSVDIGRYMFERQQLQNALDAGALAGAQLLPFNGQGAAETAREFARKNDPDLPEEVEINVSFGCLVHASADNPQRAARTEVISVCRQFQDATDTFVCQDNGRCYLPCVFENENDSCNAITVRAAINVPLILARLIPGNMVTNLGANLESNACRGFCGTPPHLRLVMLLDRSSTLGADEYENVQEGAISVLESDFDPELHEIALGAIPNCSPAEFDLEGCRTDIAPFIKEPFTNDFERLGEVIKTLTSGGGETNLGTPIEEARALFENEAIDNPDLEINNYIILLTDGLPNRPLPQDALEARCEHAFNQAEAAKQDGVRVFTIGYSLEEGDGTCPDPGFEGVTAADLLQSMASGGENSGPPLVSECDQENQDEDDFFCETENQELTEVFNQIIAEIFNDLGGSSLVDLSVYQLESEN</sequence>
<dbReference type="InterPro" id="IPR002035">
    <property type="entry name" value="VWF_A"/>
</dbReference>
<keyword evidence="1" id="KW-0812">Transmembrane</keyword>
<dbReference type="AlphaFoldDB" id="W4LZ13"/>
<dbReference type="EMBL" id="AZHW01000061">
    <property type="protein sequence ID" value="ETX03309.1"/>
    <property type="molecule type" value="Genomic_DNA"/>
</dbReference>
<name>W4LZ13_ENTF1</name>
<organism evidence="3 4">
    <name type="scientific">Entotheonella factor</name>
    <dbReference type="NCBI Taxonomy" id="1429438"/>
    <lineage>
        <taxon>Bacteria</taxon>
        <taxon>Pseudomonadati</taxon>
        <taxon>Nitrospinota/Tectimicrobiota group</taxon>
        <taxon>Candidatus Tectimicrobiota</taxon>
        <taxon>Candidatus Entotheonellia</taxon>
        <taxon>Candidatus Entotheonellales</taxon>
        <taxon>Candidatus Entotheonellaceae</taxon>
        <taxon>Candidatus Entotheonella</taxon>
    </lineage>
</organism>
<dbReference type="Pfam" id="PF00092">
    <property type="entry name" value="VWA"/>
    <property type="match status" value="1"/>
</dbReference>
<dbReference type="InterPro" id="IPR028087">
    <property type="entry name" value="Tad_N"/>
</dbReference>
<keyword evidence="1" id="KW-0472">Membrane</keyword>
<protein>
    <recommendedName>
        <fullName evidence="2">VWFA domain-containing protein</fullName>
    </recommendedName>
</protein>
<dbReference type="SMART" id="SM00327">
    <property type="entry name" value="VWA"/>
    <property type="match status" value="1"/>
</dbReference>
<comment type="caution">
    <text evidence="3">The sequence shown here is derived from an EMBL/GenBank/DDBJ whole genome shotgun (WGS) entry which is preliminary data.</text>
</comment>
<dbReference type="HOGENOM" id="CLU_603686_0_0_7"/>
<dbReference type="InterPro" id="IPR036465">
    <property type="entry name" value="vWFA_dom_sf"/>
</dbReference>
<reference evidence="3 4" key="1">
    <citation type="journal article" date="2014" name="Nature">
        <title>An environmental bacterial taxon with a large and distinct metabolic repertoire.</title>
        <authorList>
            <person name="Wilson M.C."/>
            <person name="Mori T."/>
            <person name="Ruckert C."/>
            <person name="Uria A.R."/>
            <person name="Helf M.J."/>
            <person name="Takada K."/>
            <person name="Gernert C."/>
            <person name="Steffens U.A."/>
            <person name="Heycke N."/>
            <person name="Schmitt S."/>
            <person name="Rinke C."/>
            <person name="Helfrich E.J."/>
            <person name="Brachmann A.O."/>
            <person name="Gurgui C."/>
            <person name="Wakimoto T."/>
            <person name="Kracht M."/>
            <person name="Crusemann M."/>
            <person name="Hentschel U."/>
            <person name="Abe I."/>
            <person name="Matsunaga S."/>
            <person name="Kalinowski J."/>
            <person name="Takeyama H."/>
            <person name="Piel J."/>
        </authorList>
    </citation>
    <scope>NUCLEOTIDE SEQUENCE [LARGE SCALE GENOMIC DNA]</scope>
    <source>
        <strain evidence="4">TSY1</strain>
    </source>
</reference>
<feature type="transmembrane region" description="Helical" evidence="1">
    <location>
        <begin position="20"/>
        <end position="40"/>
    </location>
</feature>
<dbReference type="SUPFAM" id="SSF53300">
    <property type="entry name" value="vWA-like"/>
    <property type="match status" value="1"/>
</dbReference>
<accession>W4LZ13</accession>
<keyword evidence="1" id="KW-1133">Transmembrane helix</keyword>